<dbReference type="STRING" id="486698.AWC22_06895"/>
<reference evidence="1 2" key="1">
    <citation type="submission" date="2016-01" db="EMBL/GenBank/DDBJ databases">
        <title>The new phylogeny of the genus Mycobacterium.</title>
        <authorList>
            <person name="Tarcisio F."/>
            <person name="Conor M."/>
            <person name="Antonella G."/>
            <person name="Elisabetta G."/>
            <person name="Giulia F.S."/>
            <person name="Sara T."/>
            <person name="Anna F."/>
            <person name="Clotilde B."/>
            <person name="Roberto B."/>
            <person name="Veronica D.S."/>
            <person name="Fabio R."/>
            <person name="Monica P."/>
            <person name="Olivier J."/>
            <person name="Enrico T."/>
            <person name="Nicola S."/>
        </authorList>
    </citation>
    <scope>NUCLEOTIDE SEQUENCE [LARGE SCALE GENOMIC DNA]</scope>
    <source>
        <strain evidence="1 2">DSM 45176</strain>
    </source>
</reference>
<sequence>MSDSLVLDWAAIHTLAAWQAWKYSSSIESAGTSTLVVTPAGETPMAPGGSKLETFDDRADVAVALPLTSLCQHPARVDTHAAAMTIPHCRGR</sequence>
<keyword evidence="2" id="KW-1185">Reference proteome</keyword>
<dbReference type="EMBL" id="LQPQ01000256">
    <property type="protein sequence ID" value="ORW56553.1"/>
    <property type="molecule type" value="Genomic_DNA"/>
</dbReference>
<dbReference type="AlphaFoldDB" id="A0A1X2AYU5"/>
<proteinExistence type="predicted"/>
<evidence type="ECO:0000313" key="1">
    <source>
        <dbReference type="EMBL" id="ORW56553.1"/>
    </source>
</evidence>
<comment type="caution">
    <text evidence="1">The sequence shown here is derived from an EMBL/GenBank/DDBJ whole genome shotgun (WGS) entry which is preliminary data.</text>
</comment>
<protein>
    <submittedName>
        <fullName evidence="1">Uncharacterized protein</fullName>
    </submittedName>
</protein>
<organism evidence="1 2">
    <name type="scientific">Mycobacterium riyadhense</name>
    <dbReference type="NCBI Taxonomy" id="486698"/>
    <lineage>
        <taxon>Bacteria</taxon>
        <taxon>Bacillati</taxon>
        <taxon>Actinomycetota</taxon>
        <taxon>Actinomycetes</taxon>
        <taxon>Mycobacteriales</taxon>
        <taxon>Mycobacteriaceae</taxon>
        <taxon>Mycobacterium</taxon>
    </lineage>
</organism>
<evidence type="ECO:0000313" key="2">
    <source>
        <dbReference type="Proteomes" id="UP000193087"/>
    </source>
</evidence>
<dbReference type="Proteomes" id="UP000193087">
    <property type="component" value="Unassembled WGS sequence"/>
</dbReference>
<accession>A0A1X2AYU5</accession>
<name>A0A1X2AYU5_9MYCO</name>
<gene>
    <name evidence="1" type="ORF">AWC22_06895</name>
</gene>